<comment type="subcellular location">
    <subcellularLocation>
        <location evidence="1">Membrane</location>
        <topology evidence="1">Multi-pass membrane protein</topology>
    </subcellularLocation>
</comment>
<evidence type="ECO:0000256" key="2">
    <source>
        <dbReference type="ARBA" id="ARBA00022692"/>
    </source>
</evidence>
<evidence type="ECO:0000256" key="5">
    <source>
        <dbReference type="SAM" id="Phobius"/>
    </source>
</evidence>
<feature type="transmembrane region" description="Helical" evidence="5">
    <location>
        <begin position="199"/>
        <end position="219"/>
    </location>
</feature>
<keyword evidence="4 5" id="KW-0472">Membrane</keyword>
<feature type="transmembrane region" description="Helical" evidence="5">
    <location>
        <begin position="633"/>
        <end position="650"/>
    </location>
</feature>
<keyword evidence="3 5" id="KW-1133">Transmembrane helix</keyword>
<protein>
    <recommendedName>
        <fullName evidence="11">ER transporter 6TM N-terminal domain-containing protein</fullName>
    </recommendedName>
</protein>
<reference evidence="9 10" key="1">
    <citation type="journal article" date="2016" name="Genome Biol. Evol.">
        <title>Divergent and convergent evolution of fungal pathogenicity.</title>
        <authorList>
            <person name="Shang Y."/>
            <person name="Xiao G."/>
            <person name="Zheng P."/>
            <person name="Cen K."/>
            <person name="Zhan S."/>
            <person name="Wang C."/>
        </authorList>
    </citation>
    <scope>NUCLEOTIDE SEQUENCE [LARGE SCALE GENOMIC DNA]</scope>
    <source>
        <strain evidence="9 10">RCEF 2490</strain>
    </source>
</reference>
<feature type="transmembrane region" description="Helical" evidence="5">
    <location>
        <begin position="685"/>
        <end position="705"/>
    </location>
</feature>
<proteinExistence type="predicted"/>
<dbReference type="EMBL" id="AZGY01000009">
    <property type="protein sequence ID" value="KZZ95475.1"/>
    <property type="molecule type" value="Genomic_DNA"/>
</dbReference>
<evidence type="ECO:0000259" key="7">
    <source>
        <dbReference type="Pfam" id="PF10337"/>
    </source>
</evidence>
<accession>A0A168BLY0</accession>
<dbReference type="Pfam" id="PF10334">
    <property type="entry name" value="BRE4"/>
    <property type="match status" value="1"/>
</dbReference>
<feature type="domain" description="Integral membrane bound transporter" evidence="8">
    <location>
        <begin position="657"/>
        <end position="792"/>
    </location>
</feature>
<feature type="transmembrane region" description="Helical" evidence="5">
    <location>
        <begin position="775"/>
        <end position="795"/>
    </location>
</feature>
<feature type="transmembrane region" description="Helical" evidence="5">
    <location>
        <begin position="711"/>
        <end position="730"/>
    </location>
</feature>
<evidence type="ECO:0000259" key="6">
    <source>
        <dbReference type="Pfam" id="PF10334"/>
    </source>
</evidence>
<feature type="transmembrane region" description="Helical" evidence="5">
    <location>
        <begin position="99"/>
        <end position="120"/>
    </location>
</feature>
<evidence type="ECO:0000256" key="1">
    <source>
        <dbReference type="ARBA" id="ARBA00004141"/>
    </source>
</evidence>
<evidence type="ECO:0000256" key="3">
    <source>
        <dbReference type="ARBA" id="ARBA00022989"/>
    </source>
</evidence>
<evidence type="ECO:0000313" key="9">
    <source>
        <dbReference type="EMBL" id="KZZ95475.1"/>
    </source>
</evidence>
<feature type="transmembrane region" description="Helical" evidence="5">
    <location>
        <begin position="53"/>
        <end position="70"/>
    </location>
</feature>
<dbReference type="InterPro" id="IPR049453">
    <property type="entry name" value="Memb_transporter_dom"/>
</dbReference>
<dbReference type="AlphaFoldDB" id="A0A168BLY0"/>
<organism evidence="9 10">
    <name type="scientific">Moelleriella libera RCEF 2490</name>
    <dbReference type="NCBI Taxonomy" id="1081109"/>
    <lineage>
        <taxon>Eukaryota</taxon>
        <taxon>Fungi</taxon>
        <taxon>Dikarya</taxon>
        <taxon>Ascomycota</taxon>
        <taxon>Pezizomycotina</taxon>
        <taxon>Sordariomycetes</taxon>
        <taxon>Hypocreomycetidae</taxon>
        <taxon>Hypocreales</taxon>
        <taxon>Clavicipitaceae</taxon>
        <taxon>Moelleriella</taxon>
    </lineage>
</organism>
<evidence type="ECO:0000313" key="10">
    <source>
        <dbReference type="Proteomes" id="UP000078544"/>
    </source>
</evidence>
<keyword evidence="10" id="KW-1185">Reference proteome</keyword>
<dbReference type="GO" id="GO:0016020">
    <property type="term" value="C:membrane"/>
    <property type="evidence" value="ECO:0007669"/>
    <property type="project" value="UniProtKB-SubCell"/>
</dbReference>
<sequence>MSASGPPSAGQDEADNGFVKTATSSAASAGRHRTKTLLPTWVTSHFNFNDLKVVFRCWVAVWVAVLLVLIDPVLQNFGISTFFAGIVLYITPPAGTLTVYLFGSLSLLLGMCLAWAWGLLSMKAAFAARPDADTQALLSSLQQQAATIANQTGQPAAAVAQQLVYEGHMLDARVVVVFFVMSCAFIYVLARLRYANSKLILLQLFGTIVTDVFILSGPILTKFNATLAQVLVKPGAVGVGLGAACSVLIFPRSTSSVVLSQMEQLTRLLDTPLRMTRQFLNDDGTSSGNDAQSSKAAVIGMLKAMEPGLAFLPLDFSRGRWNSEDIKSLYIKIREATAASLFLIDFHVARVSTAARAKKLAHSRNADSKTPQDEKSVSEVVGSALSDRTEISSLVEALKSPEESSVRPELVSTLRDTTANILQTTSQATVLAAEAIHIVNTNRWLIGEQQKSRLNAIVSELGELRASLEAARATCITETNDGVIRAHAELFDEHGQLRNRNHMHPLALNGIILSMVLEERIIGAASSMESVLEHVAQLLQLRTEQRIWLPSRIRYAFTWLTSDNSTVAAPASSTVAAVDPDDMRHHTEEVQRRLKLVRKGIRDPALGPVKRQGALTKAIVGAYNWLFNPGGIYALRIVVVTIALSIPAVLPSTAGLFYREKGIWAVIMSQTCLLLYMADFTFSLLCRGAGTVIGGVIALVAWYAGSGDGTGNAYGLGATTAVASLVLIWCRIFLPVAFLQACVMAGATFVLIIGFSWDQYHITSYGLPGLGYTAFWKRLVTVLIGFAAAFIVQIFPKPPSATRYVCKTLANHVRTLNDHYALLVSQWGHPRPQGPTPAAAAAAEKMTLKVAETLLELTGPIALLRVEVSSLPFDQSILTRVREKCNVMNQCLGKLLVLSSTLPKHLQERLAQTAGLVDNQSVANLMSVLAIVETSLRTGSPLPQRLPVPLVETCFLNWFVHHERAELSIDLVRSEDYRRYCVAVSCYLRLLSVVDDLVEDLKGTVGETHVVHAWEHAV</sequence>
<dbReference type="InterPro" id="IPR018823">
    <property type="entry name" value="ArAE_2_N"/>
</dbReference>
<keyword evidence="2 5" id="KW-0812">Transmembrane</keyword>
<dbReference type="PANTHER" id="PTHR37994:SF3">
    <property type="entry name" value="ER TRANSPORTER 6TM N-TERMINAL DOMAIN-CONTAINING PROTEIN"/>
    <property type="match status" value="1"/>
</dbReference>
<dbReference type="Pfam" id="PF10337">
    <property type="entry name" value="ArAE_2_N"/>
    <property type="match status" value="1"/>
</dbReference>
<evidence type="ECO:0008006" key="11">
    <source>
        <dbReference type="Google" id="ProtNLM"/>
    </source>
</evidence>
<evidence type="ECO:0000256" key="4">
    <source>
        <dbReference type="ARBA" id="ARBA00023136"/>
    </source>
</evidence>
<dbReference type="OrthoDB" id="2274698at2759"/>
<evidence type="ECO:0000259" key="8">
    <source>
        <dbReference type="Pfam" id="PF13515"/>
    </source>
</evidence>
<dbReference type="Pfam" id="PF13515">
    <property type="entry name" value="FUSC_2"/>
    <property type="match status" value="1"/>
</dbReference>
<dbReference type="STRING" id="1081109.A0A168BLY0"/>
<gene>
    <name evidence="9" type="ORF">AAL_04706</name>
</gene>
<name>A0A168BLY0_9HYPO</name>
<dbReference type="PANTHER" id="PTHR37994">
    <property type="entry name" value="ARAE_2_N DOMAIN-CONTAINING PROTEIN-RELATED"/>
    <property type="match status" value="1"/>
</dbReference>
<dbReference type="Proteomes" id="UP000078544">
    <property type="component" value="Unassembled WGS sequence"/>
</dbReference>
<comment type="caution">
    <text evidence="9">The sequence shown here is derived from an EMBL/GenBank/DDBJ whole genome shotgun (WGS) entry which is preliminary data.</text>
</comment>
<feature type="transmembrane region" description="Helical" evidence="5">
    <location>
        <begin position="737"/>
        <end position="755"/>
    </location>
</feature>
<feature type="domain" description="DUF2421" evidence="6">
    <location>
        <begin position="796"/>
        <end position="1009"/>
    </location>
</feature>
<feature type="domain" description="Putative ER transporter 6TM N-terminal" evidence="7">
    <location>
        <begin position="38"/>
        <end position="478"/>
    </location>
</feature>
<feature type="transmembrane region" description="Helical" evidence="5">
    <location>
        <begin position="172"/>
        <end position="192"/>
    </location>
</feature>
<dbReference type="InterPro" id="IPR018820">
    <property type="entry name" value="BRE4-related_DUF2421"/>
</dbReference>